<dbReference type="Proteomes" id="UP000521676">
    <property type="component" value="Unassembled WGS sequence"/>
</dbReference>
<feature type="domain" description="SAF" evidence="3">
    <location>
        <begin position="33"/>
        <end position="110"/>
    </location>
</feature>
<dbReference type="EMBL" id="JACATZ010000001">
    <property type="protein sequence ID" value="NWJ45112.1"/>
    <property type="molecule type" value="Genomic_DNA"/>
</dbReference>
<dbReference type="CDD" id="cd11613">
    <property type="entry name" value="SAF_AH_GD"/>
    <property type="match status" value="1"/>
</dbReference>
<dbReference type="SMART" id="SM00858">
    <property type="entry name" value="SAF"/>
    <property type="match status" value="1"/>
</dbReference>
<keyword evidence="2" id="KW-0456">Lyase</keyword>
<evidence type="ECO:0000313" key="5">
    <source>
        <dbReference type="Proteomes" id="UP000521676"/>
    </source>
</evidence>
<comment type="similarity">
    <text evidence="1">Belongs to the UxaA family.</text>
</comment>
<sequence>MNSNNINLAINSTPKRGEPVNLREVAVLLHPGDDVAIARMTLLSGALLRLPDDAQDAGKLVEVVQLIQPGHKVALRDIAVGSPVRRYGSVIGFTTQAVQTGQHVHTHNLSVGALNQNYEFGVDYSQVEYVAPELRRTFMGYKRPNGKAATRNYIAIIGTVNCSASAIRLIQNRFGEATLRDFPNVDGVIGLTHKSGCGMRLGSDAVEQLQRTLAGMAVNANVGAYVLVGLGCEINQVRDMIESMGLSGENGNYSSWKKPLFYTIQENHGISGVVAEVSRIVGDLLPEVNAVKREPIPVSEITLALQCGGSDGWSGITANPALGFCVDELVRQGGTAILSETPEIYGAEHMLIRRAKSREVGEALLERFKWWEHYTSINGMEMDNNPTPGNKLGGLTTIYEKSLGAIAKGGSTPLNAVYKYAHPVTERGLVIMDTPGYDPVSATGQVAGGANMIAFTTGRGSVFGFKPAPSIKVSTNSTLYENMPGDIDVDAGVVLDGISTQEVGRRIFEEVIAVASGKQSKSEAQGIGEEEFCPWILGATL</sequence>
<evidence type="ECO:0000313" key="4">
    <source>
        <dbReference type="EMBL" id="NWJ45112.1"/>
    </source>
</evidence>
<accession>A0A8T7LXY0</accession>
<evidence type="ECO:0000256" key="1">
    <source>
        <dbReference type="ARBA" id="ARBA00010986"/>
    </source>
</evidence>
<dbReference type="InterPro" id="IPR048332">
    <property type="entry name" value="GD_AH_C"/>
</dbReference>
<dbReference type="InterPro" id="IPR007392">
    <property type="entry name" value="GD_AH_second"/>
</dbReference>
<dbReference type="Gene3D" id="2.30.130.110">
    <property type="match status" value="1"/>
</dbReference>
<dbReference type="GO" id="GO:0016829">
    <property type="term" value="F:lyase activity"/>
    <property type="evidence" value="ECO:0007669"/>
    <property type="project" value="UniProtKB-KW"/>
</dbReference>
<proteinExistence type="inferred from homology"/>
<evidence type="ECO:0000256" key="2">
    <source>
        <dbReference type="ARBA" id="ARBA00023239"/>
    </source>
</evidence>
<dbReference type="PANTHER" id="PTHR30536:SF5">
    <property type="entry name" value="ALTRONATE DEHYDRATASE"/>
    <property type="match status" value="1"/>
</dbReference>
<dbReference type="PANTHER" id="PTHR30536">
    <property type="entry name" value="ALTRONATE/GALACTARATE DEHYDRATASE"/>
    <property type="match status" value="1"/>
</dbReference>
<protein>
    <submittedName>
        <fullName evidence="4">Altronate dehydratase</fullName>
    </submittedName>
</protein>
<dbReference type="InterPro" id="IPR044144">
    <property type="entry name" value="SAF_UxaA/GarD"/>
</dbReference>
<gene>
    <name evidence="4" type="ORF">HXX08_04455</name>
</gene>
<evidence type="ECO:0000259" key="3">
    <source>
        <dbReference type="SMART" id="SM00858"/>
    </source>
</evidence>
<dbReference type="Pfam" id="PF20629">
    <property type="entry name" value="GD_AH_C"/>
    <property type="match status" value="1"/>
</dbReference>
<dbReference type="InterPro" id="IPR052172">
    <property type="entry name" value="UxaA_altronate/galactarate_dh"/>
</dbReference>
<comment type="caution">
    <text evidence="4">The sequence shown here is derived from an EMBL/GenBank/DDBJ whole genome shotgun (WGS) entry which is preliminary data.</text>
</comment>
<organism evidence="4 5">
    <name type="scientific">Candidatus Chlorohelix allophototropha</name>
    <dbReference type="NCBI Taxonomy" id="3003348"/>
    <lineage>
        <taxon>Bacteria</taxon>
        <taxon>Bacillati</taxon>
        <taxon>Chloroflexota</taxon>
        <taxon>Chloroflexia</taxon>
        <taxon>Candidatus Chloroheliales</taxon>
        <taxon>Candidatus Chloroheliaceae</taxon>
        <taxon>Candidatus Chlorohelix</taxon>
    </lineage>
</organism>
<dbReference type="Pfam" id="PF08666">
    <property type="entry name" value="SAF"/>
    <property type="match status" value="1"/>
</dbReference>
<dbReference type="AlphaFoldDB" id="A0A8T7LXY0"/>
<dbReference type="GO" id="GO:0019698">
    <property type="term" value="P:D-galacturonate catabolic process"/>
    <property type="evidence" value="ECO:0007669"/>
    <property type="project" value="TreeGrafter"/>
</dbReference>
<dbReference type="Pfam" id="PF04295">
    <property type="entry name" value="GD_AH_second"/>
    <property type="match status" value="1"/>
</dbReference>
<reference evidence="4 5" key="1">
    <citation type="submission" date="2020-06" db="EMBL/GenBank/DDBJ databases">
        <title>Anoxygenic phototrophic Chloroflexota member uses a Type I reaction center.</title>
        <authorList>
            <person name="Tsuji J.M."/>
            <person name="Shaw N.A."/>
            <person name="Nagashima S."/>
            <person name="Venkiteswaran J."/>
            <person name="Schiff S.L."/>
            <person name="Hanada S."/>
            <person name="Tank M."/>
            <person name="Neufeld J.D."/>
        </authorList>
    </citation>
    <scope>NUCLEOTIDE SEQUENCE [LARGE SCALE GENOMIC DNA]</scope>
    <source>
        <strain evidence="4">L227-S17</strain>
    </source>
</reference>
<name>A0A8T7LXY0_9CHLR</name>
<dbReference type="InterPro" id="IPR013974">
    <property type="entry name" value="SAF"/>
</dbReference>